<name>A0AAE3T0R6_9BURK</name>
<dbReference type="InterPro" id="IPR034122">
    <property type="entry name" value="Retropepsin-like_bacterial"/>
</dbReference>
<dbReference type="GO" id="GO:0004190">
    <property type="term" value="F:aspartic-type endopeptidase activity"/>
    <property type="evidence" value="ECO:0007669"/>
    <property type="project" value="InterPro"/>
</dbReference>
<dbReference type="PROSITE" id="PS00141">
    <property type="entry name" value="ASP_PROTEASE"/>
    <property type="match status" value="1"/>
</dbReference>
<organism evidence="2 3">
    <name type="scientific">Xenophilus arseniciresistens</name>
    <dbReference type="NCBI Taxonomy" id="1283306"/>
    <lineage>
        <taxon>Bacteria</taxon>
        <taxon>Pseudomonadati</taxon>
        <taxon>Pseudomonadota</taxon>
        <taxon>Betaproteobacteria</taxon>
        <taxon>Burkholderiales</taxon>
        <taxon>Comamonadaceae</taxon>
        <taxon>Xenophilus</taxon>
    </lineage>
</organism>
<comment type="caution">
    <text evidence="2">The sequence shown here is derived from an EMBL/GenBank/DDBJ whole genome shotgun (WGS) entry which is preliminary data.</text>
</comment>
<keyword evidence="3" id="KW-1185">Reference proteome</keyword>
<dbReference type="NCBIfam" id="TIGR02281">
    <property type="entry name" value="clan_AA_DTGA"/>
    <property type="match status" value="1"/>
</dbReference>
<evidence type="ECO:0000313" key="3">
    <source>
        <dbReference type="Proteomes" id="UP001212602"/>
    </source>
</evidence>
<dbReference type="Gene3D" id="2.40.70.10">
    <property type="entry name" value="Acid Proteases"/>
    <property type="match status" value="1"/>
</dbReference>
<dbReference type="CDD" id="cd05483">
    <property type="entry name" value="retropepsin_like_bacteria"/>
    <property type="match status" value="1"/>
</dbReference>
<dbReference type="RefSeq" id="WP_271427828.1">
    <property type="nucleotide sequence ID" value="NZ_JAQIPB010000003.1"/>
</dbReference>
<dbReference type="SUPFAM" id="SSF50630">
    <property type="entry name" value="Acid proteases"/>
    <property type="match status" value="1"/>
</dbReference>
<dbReference type="Pfam" id="PF13975">
    <property type="entry name" value="gag-asp_proteas"/>
    <property type="match status" value="1"/>
</dbReference>
<sequence>MRRALLAWVLLGLLAGPGVAQAQSVMLTGSIGNRAILIIDGAAPRTLAPGQTVQGVRLIGMQGDEAVIEAGGRRSTLRMDSVVSVGGSGGGGANGSRIVLTADSRGHFLTQGSINGRSVNFMLDTGATSIAMSAADAQRIGLDASKGQPVQMRTANGITQGYRVRLNSVRVGDVEVFDVEGIVSPQPMPFVLLGNSFINRFSMRRDAEQMVLERRF</sequence>
<protein>
    <submittedName>
        <fullName evidence="2">Retropepsin-like aspartic protease</fullName>
    </submittedName>
</protein>
<dbReference type="GO" id="GO:0006508">
    <property type="term" value="P:proteolysis"/>
    <property type="evidence" value="ECO:0007669"/>
    <property type="project" value="UniProtKB-KW"/>
</dbReference>
<feature type="chain" id="PRO_5042149416" evidence="1">
    <location>
        <begin position="23"/>
        <end position="216"/>
    </location>
</feature>
<gene>
    <name evidence="2" type="ORF">PGB34_09440</name>
</gene>
<accession>A0AAE3T0R6</accession>
<keyword evidence="1" id="KW-0732">Signal</keyword>
<dbReference type="InterPro" id="IPR011969">
    <property type="entry name" value="Clan_AA_Asp_peptidase_C"/>
</dbReference>
<proteinExistence type="predicted"/>
<keyword evidence="2" id="KW-0645">Protease</keyword>
<dbReference type="EMBL" id="JAQIPB010000003">
    <property type="protein sequence ID" value="MDA7416587.1"/>
    <property type="molecule type" value="Genomic_DNA"/>
</dbReference>
<dbReference type="Proteomes" id="UP001212602">
    <property type="component" value="Unassembled WGS sequence"/>
</dbReference>
<keyword evidence="2" id="KW-0378">Hydrolase</keyword>
<reference evidence="2" key="1">
    <citation type="submission" date="2023-01" db="EMBL/GenBank/DDBJ databases">
        <title>Xenophilus mangrovi sp. nov., isolated from soil of Mangrove nature reserve.</title>
        <authorList>
            <person name="Xu S."/>
            <person name="Liu Z."/>
            <person name="Xu Y."/>
        </authorList>
    </citation>
    <scope>NUCLEOTIDE SEQUENCE</scope>
    <source>
        <strain evidence="2">YW8</strain>
    </source>
</reference>
<feature type="signal peptide" evidence="1">
    <location>
        <begin position="1"/>
        <end position="22"/>
    </location>
</feature>
<dbReference type="AlphaFoldDB" id="A0AAE3T0R6"/>
<evidence type="ECO:0000256" key="1">
    <source>
        <dbReference type="SAM" id="SignalP"/>
    </source>
</evidence>
<dbReference type="InterPro" id="IPR001969">
    <property type="entry name" value="Aspartic_peptidase_AS"/>
</dbReference>
<evidence type="ECO:0000313" key="2">
    <source>
        <dbReference type="EMBL" id="MDA7416587.1"/>
    </source>
</evidence>
<dbReference type="InterPro" id="IPR021109">
    <property type="entry name" value="Peptidase_aspartic_dom_sf"/>
</dbReference>